<dbReference type="RefSeq" id="XP_015700600.1">
    <property type="nucleotide sequence ID" value="XM_015846165.1"/>
</dbReference>
<dbReference type="PANTHER" id="PTHR33048:SF47">
    <property type="entry name" value="INTEGRAL MEMBRANE PROTEIN-RELATED"/>
    <property type="match status" value="1"/>
</dbReference>
<sequence>MIIVCKRAFGKHVNQQVPLDRKTLKVMYKMVIALSKISIVLLYLRIFFGKLIRRYCWLIISLVTCYTVDSTTATVFQYSPIHRAWDRRAARSCINMSASWVLDKLLNVDYHRSTRRHNICACMPTYKAPLSKMFPGIFNSFYNSKNVAEPKRDSRVDRSRPASFITQLGTCHLRH</sequence>
<dbReference type="AlphaFoldDB" id="C1H8X3"/>
<dbReference type="GeneID" id="9094169"/>
<comment type="similarity">
    <text evidence="5">Belongs to the SAT4 family.</text>
</comment>
<dbReference type="OrthoDB" id="444631at2759"/>
<dbReference type="Proteomes" id="UP000002059">
    <property type="component" value="Partially assembled WGS sequence"/>
</dbReference>
<dbReference type="KEGG" id="pbl:PAAG_07214"/>
<keyword evidence="4 6" id="KW-0472">Membrane</keyword>
<evidence type="ECO:0000256" key="5">
    <source>
        <dbReference type="ARBA" id="ARBA00038359"/>
    </source>
</evidence>
<evidence type="ECO:0000313" key="9">
    <source>
        <dbReference type="Proteomes" id="UP000002059"/>
    </source>
</evidence>
<dbReference type="Pfam" id="PF20684">
    <property type="entry name" value="Fung_rhodopsin"/>
    <property type="match status" value="1"/>
</dbReference>
<evidence type="ECO:0000256" key="1">
    <source>
        <dbReference type="ARBA" id="ARBA00004141"/>
    </source>
</evidence>
<dbReference type="EMBL" id="KN294013">
    <property type="protein sequence ID" value="EEH36796.2"/>
    <property type="molecule type" value="Genomic_DNA"/>
</dbReference>
<evidence type="ECO:0000259" key="7">
    <source>
        <dbReference type="Pfam" id="PF20684"/>
    </source>
</evidence>
<dbReference type="GO" id="GO:0016020">
    <property type="term" value="C:membrane"/>
    <property type="evidence" value="ECO:0007669"/>
    <property type="project" value="UniProtKB-SubCell"/>
</dbReference>
<keyword evidence="9" id="KW-1185">Reference proteome</keyword>
<protein>
    <recommendedName>
        <fullName evidence="7">Rhodopsin domain-containing protein</fullName>
    </recommendedName>
</protein>
<feature type="domain" description="Rhodopsin" evidence="7">
    <location>
        <begin position="2"/>
        <end position="107"/>
    </location>
</feature>
<keyword evidence="2 6" id="KW-0812">Transmembrane</keyword>
<feature type="transmembrane region" description="Helical" evidence="6">
    <location>
        <begin position="26"/>
        <end position="48"/>
    </location>
</feature>
<evidence type="ECO:0000256" key="3">
    <source>
        <dbReference type="ARBA" id="ARBA00022989"/>
    </source>
</evidence>
<dbReference type="HOGENOM" id="CLU_1533051_0_0_1"/>
<gene>
    <name evidence="8" type="ORF">PAAG_07214</name>
</gene>
<evidence type="ECO:0000256" key="6">
    <source>
        <dbReference type="SAM" id="Phobius"/>
    </source>
</evidence>
<accession>C1H8X3</accession>
<evidence type="ECO:0000313" key="8">
    <source>
        <dbReference type="EMBL" id="EEH36796.2"/>
    </source>
</evidence>
<comment type="subcellular location">
    <subcellularLocation>
        <location evidence="1">Membrane</location>
        <topology evidence="1">Multi-pass membrane protein</topology>
    </subcellularLocation>
</comment>
<keyword evidence="3 6" id="KW-1133">Transmembrane helix</keyword>
<dbReference type="VEuPathDB" id="FungiDB:PAAG_07214"/>
<reference evidence="8 9" key="1">
    <citation type="journal article" date="2011" name="PLoS Genet.">
        <title>Comparative genomic analysis of human fungal pathogens causing paracoccidioidomycosis.</title>
        <authorList>
            <person name="Desjardins C.A."/>
            <person name="Champion M.D."/>
            <person name="Holder J.W."/>
            <person name="Muszewska A."/>
            <person name="Goldberg J."/>
            <person name="Bailao A.M."/>
            <person name="Brigido M.M."/>
            <person name="Ferreira M.E."/>
            <person name="Garcia A.M."/>
            <person name="Grynberg M."/>
            <person name="Gujja S."/>
            <person name="Heiman D.I."/>
            <person name="Henn M.R."/>
            <person name="Kodira C.D."/>
            <person name="Leon-Narvaez H."/>
            <person name="Longo L.V."/>
            <person name="Ma L.J."/>
            <person name="Malavazi I."/>
            <person name="Matsuo A.L."/>
            <person name="Morais F.V."/>
            <person name="Pereira M."/>
            <person name="Rodriguez-Brito S."/>
            <person name="Sakthikumar S."/>
            <person name="Salem-Izacc S.M."/>
            <person name="Sykes S.M."/>
            <person name="Teixeira M.M."/>
            <person name="Vallejo M.C."/>
            <person name="Walter M.E."/>
            <person name="Yandava C."/>
            <person name="Young S."/>
            <person name="Zeng Q."/>
            <person name="Zucker J."/>
            <person name="Felipe M.S."/>
            <person name="Goldman G.H."/>
            <person name="Haas B.J."/>
            <person name="McEwen J.G."/>
            <person name="Nino-Vega G."/>
            <person name="Puccia R."/>
            <person name="San-Blas G."/>
            <person name="Soares C.M."/>
            <person name="Birren B.W."/>
            <person name="Cuomo C.A."/>
        </authorList>
    </citation>
    <scope>NUCLEOTIDE SEQUENCE [LARGE SCALE GENOMIC DNA]</scope>
    <source>
        <strain evidence="9">ATCC MYA-826 / Pb01</strain>
    </source>
</reference>
<proteinExistence type="inferred from homology"/>
<evidence type="ECO:0000256" key="2">
    <source>
        <dbReference type="ARBA" id="ARBA00022692"/>
    </source>
</evidence>
<dbReference type="InterPro" id="IPR049326">
    <property type="entry name" value="Rhodopsin_dom_fungi"/>
</dbReference>
<evidence type="ECO:0000256" key="4">
    <source>
        <dbReference type="ARBA" id="ARBA00023136"/>
    </source>
</evidence>
<dbReference type="PANTHER" id="PTHR33048">
    <property type="entry name" value="PTH11-LIKE INTEGRAL MEMBRANE PROTEIN (AFU_ORTHOLOGUE AFUA_5G11245)"/>
    <property type="match status" value="1"/>
</dbReference>
<dbReference type="InterPro" id="IPR052337">
    <property type="entry name" value="SAT4-like"/>
</dbReference>
<organism evidence="8 9">
    <name type="scientific">Paracoccidioides lutzii (strain ATCC MYA-826 / Pb01)</name>
    <name type="common">Paracoccidioides brasiliensis</name>
    <dbReference type="NCBI Taxonomy" id="502779"/>
    <lineage>
        <taxon>Eukaryota</taxon>
        <taxon>Fungi</taxon>
        <taxon>Dikarya</taxon>
        <taxon>Ascomycota</taxon>
        <taxon>Pezizomycotina</taxon>
        <taxon>Eurotiomycetes</taxon>
        <taxon>Eurotiomycetidae</taxon>
        <taxon>Onygenales</taxon>
        <taxon>Ajellomycetaceae</taxon>
        <taxon>Paracoccidioides</taxon>
    </lineage>
</organism>
<name>C1H8X3_PARBA</name>